<evidence type="ECO:0000313" key="2">
    <source>
        <dbReference type="Proteomes" id="UP000187486"/>
    </source>
</evidence>
<organism evidence="1 2">
    <name type="scientific">Amycolatopsis coloradensis</name>
    <dbReference type="NCBI Taxonomy" id="76021"/>
    <lineage>
        <taxon>Bacteria</taxon>
        <taxon>Bacillati</taxon>
        <taxon>Actinomycetota</taxon>
        <taxon>Actinomycetes</taxon>
        <taxon>Pseudonocardiales</taxon>
        <taxon>Pseudonocardiaceae</taxon>
        <taxon>Amycolatopsis</taxon>
    </lineage>
</organism>
<evidence type="ECO:0000313" key="1">
    <source>
        <dbReference type="EMBL" id="OLZ42818.1"/>
    </source>
</evidence>
<reference evidence="1 2" key="1">
    <citation type="submission" date="2016-01" db="EMBL/GenBank/DDBJ databases">
        <title>Amycolatopsis coloradensis genome sequencing and assembly.</title>
        <authorList>
            <person name="Mayilraj S."/>
        </authorList>
    </citation>
    <scope>NUCLEOTIDE SEQUENCE [LARGE SCALE GENOMIC DNA]</scope>
    <source>
        <strain evidence="1 2">DSM 44225</strain>
    </source>
</reference>
<comment type="caution">
    <text evidence="1">The sequence shown here is derived from an EMBL/GenBank/DDBJ whole genome shotgun (WGS) entry which is preliminary data.</text>
</comment>
<dbReference type="EMBL" id="MQUQ01000049">
    <property type="protein sequence ID" value="OLZ42818.1"/>
    <property type="molecule type" value="Genomic_DNA"/>
</dbReference>
<keyword evidence="2" id="KW-1185">Reference proteome</keyword>
<dbReference type="Proteomes" id="UP000187486">
    <property type="component" value="Unassembled WGS sequence"/>
</dbReference>
<proteinExistence type="predicted"/>
<protein>
    <submittedName>
        <fullName evidence="1">Uncharacterized protein</fullName>
    </submittedName>
</protein>
<gene>
    <name evidence="1" type="ORF">BS329_41460</name>
</gene>
<name>A0A1R0KD40_9PSEU</name>
<dbReference type="AlphaFoldDB" id="A0A1R0KD40"/>
<sequence length="104" mass="11085">MTTTSSGPSRPTVQVVRIEAVGDGRLVIIARCLATTRLGACFRCVTLSGDVIDLMLVEIHRYPEVAVTELDPPHGARLVLIGTGADGLQFDFGDVLHNIDNPTA</sequence>
<accession>A0A1R0KD40</accession>